<evidence type="ECO:0000313" key="1">
    <source>
        <dbReference type="EMBL" id="CCC90068.1"/>
    </source>
</evidence>
<dbReference type="AlphaFoldDB" id="G0UL13"/>
<name>G0UL13_TRYCI</name>
<sequence>MLDTGSEKIIIIIITGEVFQHDQTNHSYCNTYDEEVIGRWTRKISSQTAQDGGNRLPGCMCKPSNISTPSLPCIVKNDIKVIKKKIVIILPNITTHNNINDGNNNHNNNSDSNERIYIYIYIYKSMRTIKDHFPATFFHWLHFSSSFPLLHRLYAIK</sequence>
<dbReference type="EMBL" id="HE575317">
    <property type="protein sequence ID" value="CCC90068.1"/>
    <property type="molecule type" value="Genomic_DNA"/>
</dbReference>
<gene>
    <name evidence="1" type="ORF">TCIL3000_4_1530</name>
</gene>
<dbReference type="VEuPathDB" id="TriTrypDB:TcIL3000_4_1530"/>
<reference evidence="1" key="1">
    <citation type="journal article" date="2012" name="Proc. Natl. Acad. Sci. U.S.A.">
        <title>Antigenic diversity is generated by distinct evolutionary mechanisms in African trypanosome species.</title>
        <authorList>
            <person name="Jackson A.P."/>
            <person name="Berry A."/>
            <person name="Aslett M."/>
            <person name="Allison H.C."/>
            <person name="Burton P."/>
            <person name="Vavrova-Anderson J."/>
            <person name="Brown R."/>
            <person name="Browne H."/>
            <person name="Corton N."/>
            <person name="Hauser H."/>
            <person name="Gamble J."/>
            <person name="Gilderthorp R."/>
            <person name="Marcello L."/>
            <person name="McQuillan J."/>
            <person name="Otto T.D."/>
            <person name="Quail M.A."/>
            <person name="Sanders M.J."/>
            <person name="van Tonder A."/>
            <person name="Ginger M.L."/>
            <person name="Field M.C."/>
            <person name="Barry J.D."/>
            <person name="Hertz-Fowler C."/>
            <person name="Berriman M."/>
        </authorList>
    </citation>
    <scope>NUCLEOTIDE SEQUENCE</scope>
    <source>
        <strain evidence="1">IL3000</strain>
    </source>
</reference>
<accession>G0UL13</accession>
<protein>
    <submittedName>
        <fullName evidence="1">Uncharacterized protein TCIL3000_4_1530</fullName>
    </submittedName>
</protein>
<organism evidence="1">
    <name type="scientific">Trypanosoma congolense (strain IL3000)</name>
    <dbReference type="NCBI Taxonomy" id="1068625"/>
    <lineage>
        <taxon>Eukaryota</taxon>
        <taxon>Discoba</taxon>
        <taxon>Euglenozoa</taxon>
        <taxon>Kinetoplastea</taxon>
        <taxon>Metakinetoplastina</taxon>
        <taxon>Trypanosomatida</taxon>
        <taxon>Trypanosomatidae</taxon>
        <taxon>Trypanosoma</taxon>
        <taxon>Nannomonas</taxon>
    </lineage>
</organism>
<proteinExistence type="predicted"/>